<evidence type="ECO:0000256" key="6">
    <source>
        <dbReference type="ARBA" id="ARBA00022692"/>
    </source>
</evidence>
<dbReference type="GO" id="GO:0009306">
    <property type="term" value="P:protein secretion"/>
    <property type="evidence" value="ECO:0007669"/>
    <property type="project" value="InterPro"/>
</dbReference>
<keyword evidence="8 10" id="KW-0472">Membrane</keyword>
<dbReference type="GO" id="GO:0005886">
    <property type="term" value="C:plasma membrane"/>
    <property type="evidence" value="ECO:0007669"/>
    <property type="project" value="UniProtKB-SubCell"/>
</dbReference>
<reference evidence="13 14" key="1">
    <citation type="submission" date="2018-10" db="EMBL/GenBank/DDBJ databases">
        <title>Phylogenomics of Brevibacillus.</title>
        <authorList>
            <person name="Dunlap C."/>
        </authorList>
    </citation>
    <scope>NUCLEOTIDE SEQUENCE [LARGE SCALE GENOMIC DNA]</scope>
    <source>
        <strain evidence="13 14">NRRL NRS 1219</strain>
    </source>
</reference>
<dbReference type="FunFam" id="1.20.81.30:FF:000001">
    <property type="entry name" value="Type II secretion system protein F"/>
    <property type="match status" value="2"/>
</dbReference>
<keyword evidence="5" id="KW-0997">Cell inner membrane</keyword>
<feature type="transmembrane region" description="Helical" evidence="10">
    <location>
        <begin position="167"/>
        <end position="190"/>
    </location>
</feature>
<dbReference type="Gene3D" id="1.20.81.30">
    <property type="entry name" value="Type II secretion system (T2SS), domain F"/>
    <property type="match status" value="2"/>
</dbReference>
<evidence type="ECO:0000256" key="1">
    <source>
        <dbReference type="ARBA" id="ARBA00004429"/>
    </source>
</evidence>
<dbReference type="AlphaFoldDB" id="A0A3M8AW62"/>
<evidence type="ECO:0000313" key="12">
    <source>
        <dbReference type="EMBL" id="GED25780.1"/>
    </source>
</evidence>
<dbReference type="OrthoDB" id="9805682at2"/>
<evidence type="ECO:0000259" key="11">
    <source>
        <dbReference type="Pfam" id="PF00482"/>
    </source>
</evidence>
<keyword evidence="6 9" id="KW-0812">Transmembrane</keyword>
<dbReference type="Proteomes" id="UP000317180">
    <property type="component" value="Unassembled WGS sequence"/>
</dbReference>
<reference evidence="12 15" key="2">
    <citation type="submission" date="2019-06" db="EMBL/GenBank/DDBJ databases">
        <title>Whole genome shotgun sequence of Brevibacillus agri NBRC 15538.</title>
        <authorList>
            <person name="Hosoyama A."/>
            <person name="Uohara A."/>
            <person name="Ohji S."/>
            <person name="Ichikawa N."/>
        </authorList>
    </citation>
    <scope>NUCLEOTIDE SEQUENCE [LARGE SCALE GENOMIC DNA]</scope>
    <source>
        <strain evidence="12 15">NBRC 15538</strain>
    </source>
</reference>
<evidence type="ECO:0000313" key="15">
    <source>
        <dbReference type="Proteomes" id="UP000317180"/>
    </source>
</evidence>
<evidence type="ECO:0000256" key="7">
    <source>
        <dbReference type="ARBA" id="ARBA00022989"/>
    </source>
</evidence>
<name>A0A3M8AW62_9BACL</name>
<gene>
    <name evidence="12" type="ORF">BAG01nite_18820</name>
    <name evidence="13" type="ORF">EB820_12580</name>
</gene>
<comment type="similarity">
    <text evidence="2 9">Belongs to the GSP F family.</text>
</comment>
<dbReference type="PANTHER" id="PTHR30012:SF0">
    <property type="entry name" value="TYPE II SECRETION SYSTEM PROTEIN F-RELATED"/>
    <property type="match status" value="1"/>
</dbReference>
<dbReference type="Proteomes" id="UP000276178">
    <property type="component" value="Unassembled WGS sequence"/>
</dbReference>
<dbReference type="GeneID" id="82813496"/>
<dbReference type="EMBL" id="RHHN01000037">
    <property type="protein sequence ID" value="RNB54917.1"/>
    <property type="molecule type" value="Genomic_DNA"/>
</dbReference>
<evidence type="ECO:0000256" key="10">
    <source>
        <dbReference type="SAM" id="Phobius"/>
    </source>
</evidence>
<protein>
    <submittedName>
        <fullName evidence="12">Phytochrome sensor protein</fullName>
    </submittedName>
    <submittedName>
        <fullName evidence="13">Type II secretion system F family protein</fullName>
    </submittedName>
</protein>
<evidence type="ECO:0000256" key="8">
    <source>
        <dbReference type="ARBA" id="ARBA00023136"/>
    </source>
</evidence>
<dbReference type="PANTHER" id="PTHR30012">
    <property type="entry name" value="GENERAL SECRETION PATHWAY PROTEIN"/>
    <property type="match status" value="1"/>
</dbReference>
<dbReference type="InterPro" id="IPR042094">
    <property type="entry name" value="T2SS_GspF_sf"/>
</dbReference>
<dbReference type="RefSeq" id="WP_005830883.1">
    <property type="nucleotide sequence ID" value="NZ_BJOD01000016.1"/>
</dbReference>
<dbReference type="PRINTS" id="PR00812">
    <property type="entry name" value="BCTERIALGSPF"/>
</dbReference>
<comment type="subcellular location">
    <subcellularLocation>
        <location evidence="1">Cell inner membrane</location>
        <topology evidence="1">Multi-pass membrane protein</topology>
    </subcellularLocation>
    <subcellularLocation>
        <location evidence="9">Cell membrane</location>
        <topology evidence="9">Multi-pass membrane protein</topology>
    </subcellularLocation>
</comment>
<sequence>MPTFQYEGRERTGKKVRGKIEANTRNSAIMELKQQGVLVLNMQEPIKGVLDRNIELTRPVKGRDIVIFLRQFATLIRAGIGIVESVHILAAQTESKKLRKYLVDIEVDLQQGTQLSEACAKFPKVFEPLFISMVRAGEASGNMELVLDRLATFYEKSYYTKEKIKSAMAYPVTVGLMSVTVTVFLLVSIVPTFVDMFAGFQAELPAITKAVMGFSNSLVEVWYLYFLGLLALFIGFRIFVNTSYGRYYTDYGMLKLPIFGKLLQKGAVARMTRTLATLFASSVPILQSLNIVEGVVGNQLISKSIGEAKESLRQGRPLSEPFKKSWVIPPMVSHMIAVGEETGSLDSMLDKVADFYEKEVENSVDKIKSLIEPIMIVCLSGIVGTIVLSIMVPMFEIFSQVK</sequence>
<dbReference type="EMBL" id="BJOD01000016">
    <property type="protein sequence ID" value="GED25780.1"/>
    <property type="molecule type" value="Genomic_DNA"/>
</dbReference>
<evidence type="ECO:0000256" key="5">
    <source>
        <dbReference type="ARBA" id="ARBA00022519"/>
    </source>
</evidence>
<evidence type="ECO:0000256" key="2">
    <source>
        <dbReference type="ARBA" id="ARBA00005745"/>
    </source>
</evidence>
<evidence type="ECO:0000256" key="9">
    <source>
        <dbReference type="RuleBase" id="RU003923"/>
    </source>
</evidence>
<dbReference type="PROSITE" id="PS00874">
    <property type="entry name" value="T2SP_F"/>
    <property type="match status" value="1"/>
</dbReference>
<dbReference type="Pfam" id="PF00482">
    <property type="entry name" value="T2SSF"/>
    <property type="match status" value="2"/>
</dbReference>
<keyword evidence="7 10" id="KW-1133">Transmembrane helix</keyword>
<dbReference type="InterPro" id="IPR018076">
    <property type="entry name" value="T2SS_GspF_dom"/>
</dbReference>
<feature type="transmembrane region" description="Helical" evidence="10">
    <location>
        <begin position="374"/>
        <end position="395"/>
    </location>
</feature>
<evidence type="ECO:0000256" key="3">
    <source>
        <dbReference type="ARBA" id="ARBA00022448"/>
    </source>
</evidence>
<feature type="domain" description="Type II secretion system protein GspF" evidence="11">
    <location>
        <begin position="68"/>
        <end position="191"/>
    </location>
</feature>
<keyword evidence="4" id="KW-1003">Cell membrane</keyword>
<proteinExistence type="inferred from homology"/>
<keyword evidence="15" id="KW-1185">Reference proteome</keyword>
<comment type="caution">
    <text evidence="13">The sequence shown here is derived from an EMBL/GenBank/DDBJ whole genome shotgun (WGS) entry which is preliminary data.</text>
</comment>
<evidence type="ECO:0000313" key="13">
    <source>
        <dbReference type="EMBL" id="RNB54917.1"/>
    </source>
</evidence>
<feature type="domain" description="Type II secretion system protein GspF" evidence="11">
    <location>
        <begin position="272"/>
        <end position="393"/>
    </location>
</feature>
<keyword evidence="3 9" id="KW-0813">Transport</keyword>
<evidence type="ECO:0000256" key="4">
    <source>
        <dbReference type="ARBA" id="ARBA00022475"/>
    </source>
</evidence>
<evidence type="ECO:0000313" key="14">
    <source>
        <dbReference type="Proteomes" id="UP000276178"/>
    </source>
</evidence>
<dbReference type="InterPro" id="IPR001992">
    <property type="entry name" value="T2SS_GspF/T4SS_PilC_CS"/>
</dbReference>
<feature type="transmembrane region" description="Helical" evidence="10">
    <location>
        <begin position="222"/>
        <end position="240"/>
    </location>
</feature>
<accession>A0A3M8AW62</accession>
<organism evidence="13 14">
    <name type="scientific">Brevibacillus agri</name>
    <dbReference type="NCBI Taxonomy" id="51101"/>
    <lineage>
        <taxon>Bacteria</taxon>
        <taxon>Bacillati</taxon>
        <taxon>Bacillota</taxon>
        <taxon>Bacilli</taxon>
        <taxon>Bacillales</taxon>
        <taxon>Paenibacillaceae</taxon>
        <taxon>Brevibacillus</taxon>
    </lineage>
</organism>
<dbReference type="InterPro" id="IPR003004">
    <property type="entry name" value="GspF/PilC"/>
</dbReference>